<evidence type="ECO:0000313" key="4">
    <source>
        <dbReference type="Proteomes" id="UP000271162"/>
    </source>
</evidence>
<protein>
    <submittedName>
        <fullName evidence="5">t-SNARE coiled-coil homology domain-containing protein</fullName>
    </submittedName>
</protein>
<feature type="region of interest" description="Disordered" evidence="2">
    <location>
        <begin position="1"/>
        <end position="42"/>
    </location>
</feature>
<reference evidence="5" key="1">
    <citation type="submission" date="2017-02" db="UniProtKB">
        <authorList>
            <consortium name="WormBaseParasite"/>
        </authorList>
    </citation>
    <scope>IDENTIFICATION</scope>
</reference>
<gene>
    <name evidence="3" type="ORF">NBR_LOCUS11642</name>
</gene>
<feature type="compositionally biased region" description="Basic and acidic residues" evidence="2">
    <location>
        <begin position="1"/>
        <end position="21"/>
    </location>
</feature>
<reference evidence="3 4" key="2">
    <citation type="submission" date="2018-11" db="EMBL/GenBank/DDBJ databases">
        <authorList>
            <consortium name="Pathogen Informatics"/>
        </authorList>
    </citation>
    <scope>NUCLEOTIDE SEQUENCE [LARGE SCALE GENOMIC DNA]</scope>
</reference>
<feature type="compositionally biased region" description="Low complexity" evidence="2">
    <location>
        <begin position="22"/>
        <end position="40"/>
    </location>
</feature>
<feature type="coiled-coil region" evidence="1">
    <location>
        <begin position="69"/>
        <end position="96"/>
    </location>
</feature>
<organism evidence="5">
    <name type="scientific">Nippostrongylus brasiliensis</name>
    <name type="common">Rat hookworm</name>
    <dbReference type="NCBI Taxonomy" id="27835"/>
    <lineage>
        <taxon>Eukaryota</taxon>
        <taxon>Metazoa</taxon>
        <taxon>Ecdysozoa</taxon>
        <taxon>Nematoda</taxon>
        <taxon>Chromadorea</taxon>
        <taxon>Rhabditida</taxon>
        <taxon>Rhabditina</taxon>
        <taxon>Rhabditomorpha</taxon>
        <taxon>Strongyloidea</taxon>
        <taxon>Heligmosomidae</taxon>
        <taxon>Nippostrongylus</taxon>
    </lineage>
</organism>
<evidence type="ECO:0000313" key="5">
    <source>
        <dbReference type="WBParaSite" id="NBR_0001164101-mRNA-1"/>
    </source>
</evidence>
<dbReference type="WBParaSite" id="NBR_0001164101-mRNA-1">
    <property type="protein sequence ID" value="NBR_0001164101-mRNA-1"/>
    <property type="gene ID" value="NBR_0001164101"/>
</dbReference>
<evidence type="ECO:0000256" key="1">
    <source>
        <dbReference type="SAM" id="Coils"/>
    </source>
</evidence>
<proteinExistence type="predicted"/>
<evidence type="ECO:0000256" key="2">
    <source>
        <dbReference type="SAM" id="MobiDB-lite"/>
    </source>
</evidence>
<keyword evidence="1" id="KW-0175">Coiled coil</keyword>
<dbReference type="AlphaFoldDB" id="A0A0N4Y6D9"/>
<evidence type="ECO:0000313" key="3">
    <source>
        <dbReference type="EMBL" id="VDL75231.1"/>
    </source>
</evidence>
<name>A0A0N4Y6D9_NIPBR</name>
<keyword evidence="4" id="KW-1185">Reference proteome</keyword>
<accession>A0A0N4Y6D9</accession>
<dbReference type="EMBL" id="UYSL01020568">
    <property type="protein sequence ID" value="VDL75231.1"/>
    <property type="molecule type" value="Genomic_DNA"/>
</dbReference>
<dbReference type="Proteomes" id="UP000271162">
    <property type="component" value="Unassembled WGS sequence"/>
</dbReference>
<sequence>MSANKNDRPTDDAAPENKEAEWTNTTRKTDWTTTSTNDVTSEAEYQFQKEVLKTLDKIVSEFDSLYDLVDTIDNRIDKLNEQIETIELKVDGNKKLLEGVDNDIEDVKHEVSRVLKYQRAALITPLLAADTSASWRRSNANGAFTKQTI</sequence>